<evidence type="ECO:0000256" key="5">
    <source>
        <dbReference type="ARBA" id="ARBA00022519"/>
    </source>
</evidence>
<dbReference type="GO" id="GO:0015627">
    <property type="term" value="C:type II protein secretion system complex"/>
    <property type="evidence" value="ECO:0007669"/>
    <property type="project" value="InterPro"/>
</dbReference>
<evidence type="ECO:0000256" key="10">
    <source>
        <dbReference type="ARBA" id="ARBA00030775"/>
    </source>
</evidence>
<reference evidence="13 14" key="1">
    <citation type="submission" date="2016-10" db="EMBL/GenBank/DDBJ databases">
        <authorList>
            <person name="de Groot N.N."/>
        </authorList>
    </citation>
    <scope>NUCLEOTIDE SEQUENCE [LARGE SCALE GENOMIC DNA]</scope>
    <source>
        <strain evidence="13 14">DSM 14789</strain>
    </source>
</reference>
<evidence type="ECO:0000256" key="11">
    <source>
        <dbReference type="SAM" id="Phobius"/>
    </source>
</evidence>
<feature type="domain" description="General secretion pathway GspH" evidence="12">
    <location>
        <begin position="55"/>
        <end position="168"/>
    </location>
</feature>
<name>A0A1G9QL27_9GAMM</name>
<evidence type="ECO:0000313" key="14">
    <source>
        <dbReference type="Proteomes" id="UP000198654"/>
    </source>
</evidence>
<dbReference type="PRINTS" id="PR00885">
    <property type="entry name" value="BCTERIALGSPH"/>
</dbReference>
<keyword evidence="4" id="KW-0488">Methylation</keyword>
<proteinExistence type="inferred from homology"/>
<evidence type="ECO:0000259" key="12">
    <source>
        <dbReference type="Pfam" id="PF12019"/>
    </source>
</evidence>
<evidence type="ECO:0000256" key="9">
    <source>
        <dbReference type="ARBA" id="ARBA00025772"/>
    </source>
</evidence>
<dbReference type="GO" id="GO:0005886">
    <property type="term" value="C:plasma membrane"/>
    <property type="evidence" value="ECO:0007669"/>
    <property type="project" value="UniProtKB-SubCell"/>
</dbReference>
<dbReference type="InterPro" id="IPR002416">
    <property type="entry name" value="T2SS_protein-GspH"/>
</dbReference>
<dbReference type="NCBIfam" id="TIGR02532">
    <property type="entry name" value="IV_pilin_GFxxxE"/>
    <property type="match status" value="1"/>
</dbReference>
<evidence type="ECO:0000256" key="8">
    <source>
        <dbReference type="ARBA" id="ARBA00023136"/>
    </source>
</evidence>
<keyword evidence="7 11" id="KW-1133">Transmembrane helix</keyword>
<dbReference type="GO" id="GO:0015628">
    <property type="term" value="P:protein secretion by the type II secretion system"/>
    <property type="evidence" value="ECO:0007669"/>
    <property type="project" value="InterPro"/>
</dbReference>
<gene>
    <name evidence="13" type="ORF">SAMN05661010_03387</name>
</gene>
<dbReference type="InterPro" id="IPR022346">
    <property type="entry name" value="T2SS_GspH"/>
</dbReference>
<keyword evidence="3" id="KW-1003">Cell membrane</keyword>
<evidence type="ECO:0000256" key="6">
    <source>
        <dbReference type="ARBA" id="ARBA00022692"/>
    </source>
</evidence>
<keyword evidence="6 11" id="KW-0812">Transmembrane</keyword>
<comment type="similarity">
    <text evidence="9">Belongs to the GSP H family.</text>
</comment>
<evidence type="ECO:0000256" key="3">
    <source>
        <dbReference type="ARBA" id="ARBA00022475"/>
    </source>
</evidence>
<dbReference type="EMBL" id="FNGI01000012">
    <property type="protein sequence ID" value="SDM11718.1"/>
    <property type="molecule type" value="Genomic_DNA"/>
</dbReference>
<comment type="subcellular location">
    <subcellularLocation>
        <location evidence="1">Cell inner membrane</location>
        <topology evidence="1">Single-pass membrane protein</topology>
    </subcellularLocation>
</comment>
<keyword evidence="5" id="KW-0997">Cell inner membrane</keyword>
<organism evidence="13 14">
    <name type="scientific">Modicisalibacter muralis</name>
    <dbReference type="NCBI Taxonomy" id="119000"/>
    <lineage>
        <taxon>Bacteria</taxon>
        <taxon>Pseudomonadati</taxon>
        <taxon>Pseudomonadota</taxon>
        <taxon>Gammaproteobacteria</taxon>
        <taxon>Oceanospirillales</taxon>
        <taxon>Halomonadaceae</taxon>
        <taxon>Modicisalibacter</taxon>
    </lineage>
</organism>
<evidence type="ECO:0000313" key="13">
    <source>
        <dbReference type="EMBL" id="SDM11718.1"/>
    </source>
</evidence>
<dbReference type="Gene3D" id="3.55.40.10">
    <property type="entry name" value="minor pseudopilin epsh domain"/>
    <property type="match status" value="1"/>
</dbReference>
<accession>A0A1G9QL27</accession>
<protein>
    <recommendedName>
        <fullName evidence="2">Type II secretion system protein H</fullName>
    </recommendedName>
    <alternativeName>
        <fullName evidence="10">General secretion pathway protein H</fullName>
    </alternativeName>
</protein>
<dbReference type="Proteomes" id="UP000198654">
    <property type="component" value="Unassembled WGS sequence"/>
</dbReference>
<evidence type="ECO:0000256" key="4">
    <source>
        <dbReference type="ARBA" id="ARBA00022481"/>
    </source>
</evidence>
<feature type="transmembrane region" description="Helical" evidence="11">
    <location>
        <begin position="21"/>
        <end position="39"/>
    </location>
</feature>
<evidence type="ECO:0000256" key="7">
    <source>
        <dbReference type="ARBA" id="ARBA00022989"/>
    </source>
</evidence>
<sequence>MSKYPTCRLTPSTQRMRGFTLIELLAVIALMAIMATWVVPSFQSLAERNRVSVEVMRLMGALGQARSTAITRREEAVICPTRNQSECDADWKLQLMLFIDKDGTPAERTNDEAILKVWPASEVAALDYSGFGSNRYLRYRANGRPKGQNGTFNLCSFSGNNVSLVLSSHGRLRVAEDEDC</sequence>
<dbReference type="PROSITE" id="PS00409">
    <property type="entry name" value="PROKAR_NTER_METHYL"/>
    <property type="match status" value="1"/>
</dbReference>
<dbReference type="SUPFAM" id="SSF54523">
    <property type="entry name" value="Pili subunits"/>
    <property type="match status" value="1"/>
</dbReference>
<dbReference type="STRING" id="119000.SAMN05661010_03387"/>
<dbReference type="Pfam" id="PF12019">
    <property type="entry name" value="GspH"/>
    <property type="match status" value="1"/>
</dbReference>
<dbReference type="AlphaFoldDB" id="A0A1G9QL27"/>
<dbReference type="InterPro" id="IPR012902">
    <property type="entry name" value="N_methyl_site"/>
</dbReference>
<keyword evidence="14" id="KW-1185">Reference proteome</keyword>
<dbReference type="InterPro" id="IPR045584">
    <property type="entry name" value="Pilin-like"/>
</dbReference>
<evidence type="ECO:0000256" key="2">
    <source>
        <dbReference type="ARBA" id="ARBA00021549"/>
    </source>
</evidence>
<keyword evidence="8 11" id="KW-0472">Membrane</keyword>
<evidence type="ECO:0000256" key="1">
    <source>
        <dbReference type="ARBA" id="ARBA00004377"/>
    </source>
</evidence>
<dbReference type="Pfam" id="PF07963">
    <property type="entry name" value="N_methyl"/>
    <property type="match status" value="1"/>
</dbReference>